<dbReference type="EMBL" id="AMPO01000001">
    <property type="protein sequence ID" value="EKF86812.1"/>
    <property type="molecule type" value="Genomic_DNA"/>
</dbReference>
<keyword evidence="3" id="KW-1185">Reference proteome</keyword>
<dbReference type="Gene3D" id="1.20.1290.10">
    <property type="entry name" value="AhpD-like"/>
    <property type="match status" value="1"/>
</dbReference>
<accession>K2R6G7</accession>
<dbReference type="AlphaFoldDB" id="K2R6G7"/>
<evidence type="ECO:0000313" key="2">
    <source>
        <dbReference type="EMBL" id="EKF86812.1"/>
    </source>
</evidence>
<sequence>MKKMGDENNNDTDGTEKDVILKDRNKITAINPFQLFQNEFPELAGRFNDLVDAQRSLKGMDPKTKQLVNIAIQTAKCNPMGVKMHAQMAKSQGASRDEILGAVVMNLHLSGLSNVLDCLPTALEGLESVKK</sequence>
<dbReference type="PATRIC" id="fig|1204725.3.peg.191"/>
<dbReference type="PANTHER" id="PTHR33930:SF2">
    <property type="entry name" value="BLR3452 PROTEIN"/>
    <property type="match status" value="1"/>
</dbReference>
<dbReference type="InterPro" id="IPR003779">
    <property type="entry name" value="CMD-like"/>
</dbReference>
<comment type="caution">
    <text evidence="2">The sequence shown here is derived from an EMBL/GenBank/DDBJ whole genome shotgun (WGS) entry which is preliminary data.</text>
</comment>
<proteinExistence type="predicted"/>
<dbReference type="Proteomes" id="UP000007360">
    <property type="component" value="Unassembled WGS sequence"/>
</dbReference>
<organism evidence="2 3">
    <name type="scientific">Methanobacterium formicicum (strain DSM 3637 / PP1)</name>
    <dbReference type="NCBI Taxonomy" id="1204725"/>
    <lineage>
        <taxon>Archaea</taxon>
        <taxon>Methanobacteriati</taxon>
        <taxon>Methanobacteriota</taxon>
        <taxon>Methanomada group</taxon>
        <taxon>Methanobacteria</taxon>
        <taxon>Methanobacteriales</taxon>
        <taxon>Methanobacteriaceae</taxon>
        <taxon>Methanobacterium</taxon>
    </lineage>
</organism>
<evidence type="ECO:0000259" key="1">
    <source>
        <dbReference type="Pfam" id="PF02627"/>
    </source>
</evidence>
<evidence type="ECO:0000313" key="3">
    <source>
        <dbReference type="Proteomes" id="UP000007360"/>
    </source>
</evidence>
<dbReference type="RefSeq" id="WP_004029380.1">
    <property type="nucleotide sequence ID" value="NZ_AMPO01000001.1"/>
</dbReference>
<dbReference type="PANTHER" id="PTHR33930">
    <property type="entry name" value="ALKYL HYDROPEROXIDE REDUCTASE AHPD"/>
    <property type="match status" value="1"/>
</dbReference>
<dbReference type="SUPFAM" id="SSF69118">
    <property type="entry name" value="AhpD-like"/>
    <property type="match status" value="1"/>
</dbReference>
<gene>
    <name evidence="2" type="ORF">A994_00960</name>
</gene>
<dbReference type="InterPro" id="IPR029032">
    <property type="entry name" value="AhpD-like"/>
</dbReference>
<name>K2R6G7_METFP</name>
<reference evidence="2 3" key="1">
    <citation type="journal article" date="2012" name="J. Bacteriol.">
        <title>Draft genome sequence of Methanobacterium formicicum DSM 3637, an archaebacterium isolated from the methane producer amoeba Pelomyxa palustris.</title>
        <authorList>
            <person name="Gutierrez G."/>
        </authorList>
    </citation>
    <scope>NUCLEOTIDE SEQUENCE [LARGE SCALE GENOMIC DNA]</scope>
    <source>
        <strain evidence="3">DSM 3637 / PP1</strain>
    </source>
</reference>
<dbReference type="GO" id="GO:0051920">
    <property type="term" value="F:peroxiredoxin activity"/>
    <property type="evidence" value="ECO:0007669"/>
    <property type="project" value="InterPro"/>
</dbReference>
<feature type="domain" description="Carboxymuconolactone decarboxylase-like" evidence="1">
    <location>
        <begin position="41"/>
        <end position="117"/>
    </location>
</feature>
<protein>
    <submittedName>
        <fullName evidence="2">Carboxymuconolactone decarboxylase</fullName>
    </submittedName>
</protein>
<dbReference type="Pfam" id="PF02627">
    <property type="entry name" value="CMD"/>
    <property type="match status" value="1"/>
</dbReference>